<keyword evidence="2" id="KW-1185">Reference proteome</keyword>
<reference evidence="1 2" key="1">
    <citation type="submission" date="2023-03" db="EMBL/GenBank/DDBJ databases">
        <title>Halomonas sp. nov., isolated from Korean tranditional fermented seafood 'Jeotgal'.</title>
        <authorList>
            <person name="Kim B."/>
            <person name="Shin N.-R."/>
        </authorList>
    </citation>
    <scope>NUCLEOTIDE SEQUENCE [LARGE SCALE GENOMIC DNA]</scope>
    <source>
        <strain evidence="1 2">SG2L-4</strain>
    </source>
</reference>
<accession>A0ABY9YWP6</accession>
<organism evidence="1 2">
    <name type="scientific">Halomonas piscis</name>
    <dbReference type="NCBI Taxonomy" id="3031727"/>
    <lineage>
        <taxon>Bacteria</taxon>
        <taxon>Pseudomonadati</taxon>
        <taxon>Pseudomonadota</taxon>
        <taxon>Gammaproteobacteria</taxon>
        <taxon>Oceanospirillales</taxon>
        <taxon>Halomonadaceae</taxon>
        <taxon>Halomonas</taxon>
    </lineage>
</organism>
<dbReference type="SUPFAM" id="SSF53335">
    <property type="entry name" value="S-adenosyl-L-methionine-dependent methyltransferases"/>
    <property type="match status" value="1"/>
</dbReference>
<dbReference type="Pfam" id="PF06080">
    <property type="entry name" value="DUF938"/>
    <property type="match status" value="1"/>
</dbReference>
<dbReference type="PANTHER" id="PTHR20974">
    <property type="entry name" value="UPF0585 PROTEIN CG18661"/>
    <property type="match status" value="1"/>
</dbReference>
<dbReference type="Proteomes" id="UP001301869">
    <property type="component" value="Chromosome"/>
</dbReference>
<name>A0ABY9YWP6_9GAMM</name>
<protein>
    <submittedName>
        <fullName evidence="1">DUF938 domain-containing protein</fullName>
    </submittedName>
</protein>
<dbReference type="Gene3D" id="3.40.50.150">
    <property type="entry name" value="Vaccinia Virus protein VP39"/>
    <property type="match status" value="1"/>
</dbReference>
<gene>
    <name evidence="1" type="ORF">P1P91_08370</name>
</gene>
<evidence type="ECO:0000313" key="2">
    <source>
        <dbReference type="Proteomes" id="UP001301869"/>
    </source>
</evidence>
<dbReference type="InterPro" id="IPR029063">
    <property type="entry name" value="SAM-dependent_MTases_sf"/>
</dbReference>
<dbReference type="EMBL" id="CP119391">
    <property type="protein sequence ID" value="WNK18906.1"/>
    <property type="molecule type" value="Genomic_DNA"/>
</dbReference>
<dbReference type="RefSeq" id="WP_311881916.1">
    <property type="nucleotide sequence ID" value="NZ_CP119391.1"/>
</dbReference>
<dbReference type="InterPro" id="IPR010342">
    <property type="entry name" value="DUF938"/>
</dbReference>
<dbReference type="PANTHER" id="PTHR20974:SF0">
    <property type="entry name" value="UPF0585 PROTEIN CG18661"/>
    <property type="match status" value="1"/>
</dbReference>
<evidence type="ECO:0000313" key="1">
    <source>
        <dbReference type="EMBL" id="WNK18906.1"/>
    </source>
</evidence>
<proteinExistence type="predicted"/>
<sequence>MTAADDRRLTIAATARNRDPILAVLREHLPPRARVLELASGSGEHAAHFTQAMPGWQWQPSDTDSKALASIAAWRGHEQQQGRGANLLAPVELDVTADWPEKCRGAAFDAMVAINLIHIAPWNVTAALMRRAGEHLTDNGALFLYGPYRRGGRHTAASNEAFDRDLQARNPAWGIRDMESVEAEAAANGLALEAVVAMPANNVSVVFRRAGQVRYSR</sequence>